<evidence type="ECO:0000256" key="4">
    <source>
        <dbReference type="ARBA" id="ARBA00022777"/>
    </source>
</evidence>
<feature type="binding site" evidence="7">
    <location>
        <position position="242"/>
    </location>
    <ligand>
        <name>ATP</name>
        <dbReference type="ChEBI" id="CHEBI:30616"/>
    </ligand>
</feature>
<evidence type="ECO:0000256" key="8">
    <source>
        <dbReference type="PIRSR" id="PIRSR630616-3"/>
    </source>
</evidence>
<feature type="active site" description="Proton acceptor" evidence="6">
    <location>
        <position position="337"/>
    </location>
</feature>
<evidence type="ECO:0000313" key="11">
    <source>
        <dbReference type="EMBL" id="KAG2499640.1"/>
    </source>
</evidence>
<organism evidence="11 12">
    <name type="scientific">Edaphochlamys debaryana</name>
    <dbReference type="NCBI Taxonomy" id="47281"/>
    <lineage>
        <taxon>Eukaryota</taxon>
        <taxon>Viridiplantae</taxon>
        <taxon>Chlorophyta</taxon>
        <taxon>core chlorophytes</taxon>
        <taxon>Chlorophyceae</taxon>
        <taxon>CS clade</taxon>
        <taxon>Chlamydomonadales</taxon>
        <taxon>Chlamydomonadales incertae sedis</taxon>
        <taxon>Edaphochlamys</taxon>
    </lineage>
</organism>
<dbReference type="EMBL" id="JAEHOE010000006">
    <property type="protein sequence ID" value="KAG2499640.1"/>
    <property type="molecule type" value="Genomic_DNA"/>
</dbReference>
<feature type="binding site" evidence="7">
    <location>
        <position position="355"/>
    </location>
    <ligand>
        <name>ATP</name>
        <dbReference type="ChEBI" id="CHEBI:30616"/>
    </ligand>
</feature>
<reference evidence="11" key="1">
    <citation type="journal article" date="2020" name="bioRxiv">
        <title>Comparative genomics of Chlamydomonas.</title>
        <authorList>
            <person name="Craig R.J."/>
            <person name="Hasan A.R."/>
            <person name="Ness R.W."/>
            <person name="Keightley P.D."/>
        </authorList>
    </citation>
    <scope>NUCLEOTIDE SEQUENCE</scope>
    <source>
        <strain evidence="11">CCAP 11/70</strain>
    </source>
</reference>
<dbReference type="SMART" id="SM00220">
    <property type="entry name" value="S_TKc"/>
    <property type="match status" value="1"/>
</dbReference>
<feature type="compositionally biased region" description="Low complexity" evidence="9">
    <location>
        <begin position="91"/>
        <end position="109"/>
    </location>
</feature>
<dbReference type="PANTHER" id="PTHR24350">
    <property type="entry name" value="SERINE/THREONINE-PROTEIN KINASE IAL-RELATED"/>
    <property type="match status" value="1"/>
</dbReference>
<gene>
    <name evidence="11" type="ORF">HYH03_002579</name>
</gene>
<evidence type="ECO:0000256" key="9">
    <source>
        <dbReference type="SAM" id="MobiDB-lite"/>
    </source>
</evidence>
<sequence length="498" mass="52939">MSPFPPGRPLAFGLDNSDPGTPDVACNMRLPATPPSAGLHASSSLPHLPTLLSPFKSSPLRHDSLGQSPAHPSYPNPLSPLATALSPVMRSPSAGGPGSSLASAASQPLDSFRSERDLPRHRDVSDMPTPAPATRAISAASLPDTSSPAAASPPTAAHGSSLSAAVASQPPQAAPGVAPAPAPVPAPPPTTLLALNPALPGPLRRRTWSLEDFNVVKRLYKGSTSSVYKAVDIRSGMPVALKVYFLSKVPRNVVHMVKREIELHHQLVHPNIIQLYAAFLDADRIVLVQEYAARGDLFHLLRQMGGRMSEQQVTELVMRPFLDALSYLHARGICHRDIKPENVLYTERWSLKLADFGVSINLNDERAVTRAGTLDYMAPEVTRCPLKAEPSDNKHDPSLAYTSAVDVWAAGVLTYELLVGFTPVVAPPQHHAAMQTPVGAFMAAQATPKALHFPTSMSAGARTFILGALAEDPGDRPTTKELARHPWLAGAAAAFAQA</sequence>
<dbReference type="FunFam" id="3.30.200.20:FF:000042">
    <property type="entry name" value="Aurora kinase A"/>
    <property type="match status" value="1"/>
</dbReference>
<feature type="binding site" evidence="7">
    <location>
        <begin position="290"/>
        <end position="292"/>
    </location>
    <ligand>
        <name>ATP</name>
        <dbReference type="ChEBI" id="CHEBI:30616"/>
    </ligand>
</feature>
<dbReference type="OrthoDB" id="377346at2759"/>
<evidence type="ECO:0000256" key="7">
    <source>
        <dbReference type="PIRSR" id="PIRSR630616-2"/>
    </source>
</evidence>
<feature type="region of interest" description="Disordered" evidence="9">
    <location>
        <begin position="1"/>
        <end position="189"/>
    </location>
</feature>
<accession>A0A835YJB5</accession>
<feature type="compositionally biased region" description="Low complexity" evidence="9">
    <location>
        <begin position="35"/>
        <end position="54"/>
    </location>
</feature>
<name>A0A835YJB5_9CHLO</name>
<keyword evidence="5 7" id="KW-0067">ATP-binding</keyword>
<evidence type="ECO:0000256" key="2">
    <source>
        <dbReference type="ARBA" id="ARBA00022679"/>
    </source>
</evidence>
<dbReference type="Proteomes" id="UP000612055">
    <property type="component" value="Unassembled WGS sequence"/>
</dbReference>
<dbReference type="PROSITE" id="PS00108">
    <property type="entry name" value="PROTEIN_KINASE_ST"/>
    <property type="match status" value="1"/>
</dbReference>
<dbReference type="GO" id="GO:0004674">
    <property type="term" value="F:protein serine/threonine kinase activity"/>
    <property type="evidence" value="ECO:0007669"/>
    <property type="project" value="UniProtKB-KW"/>
</dbReference>
<dbReference type="InterPro" id="IPR030616">
    <property type="entry name" value="Aur-like"/>
</dbReference>
<proteinExistence type="predicted"/>
<keyword evidence="3 7" id="KW-0547">Nucleotide-binding</keyword>
<dbReference type="Pfam" id="PF00069">
    <property type="entry name" value="Pkinase"/>
    <property type="match status" value="1"/>
</dbReference>
<feature type="binding site" evidence="7">
    <location>
        <begin position="341"/>
        <end position="342"/>
    </location>
    <ligand>
        <name>ATP</name>
        <dbReference type="ChEBI" id="CHEBI:30616"/>
    </ligand>
</feature>
<comment type="caution">
    <text evidence="11">The sequence shown here is derived from an EMBL/GenBank/DDBJ whole genome shotgun (WGS) entry which is preliminary data.</text>
</comment>
<dbReference type="GO" id="GO:0005524">
    <property type="term" value="F:ATP binding"/>
    <property type="evidence" value="ECO:0007669"/>
    <property type="project" value="UniProtKB-KW"/>
</dbReference>
<dbReference type="AlphaFoldDB" id="A0A835YJB5"/>
<dbReference type="SUPFAM" id="SSF56112">
    <property type="entry name" value="Protein kinase-like (PK-like)"/>
    <property type="match status" value="1"/>
</dbReference>
<keyword evidence="12" id="KW-1185">Reference proteome</keyword>
<dbReference type="InterPro" id="IPR000719">
    <property type="entry name" value="Prot_kinase_dom"/>
</dbReference>
<keyword evidence="2" id="KW-0808">Transferase</keyword>
<feature type="compositionally biased region" description="Low complexity" evidence="9">
    <location>
        <begin position="138"/>
        <end position="177"/>
    </location>
</feature>
<protein>
    <recommendedName>
        <fullName evidence="10">Protein kinase domain-containing protein</fullName>
    </recommendedName>
</protein>
<feature type="domain" description="Protein kinase" evidence="10">
    <location>
        <begin position="213"/>
        <end position="488"/>
    </location>
</feature>
<dbReference type="InterPro" id="IPR011009">
    <property type="entry name" value="Kinase-like_dom_sf"/>
</dbReference>
<evidence type="ECO:0000256" key="5">
    <source>
        <dbReference type="ARBA" id="ARBA00022840"/>
    </source>
</evidence>
<dbReference type="PROSITE" id="PS50011">
    <property type="entry name" value="PROTEIN_KINASE_DOM"/>
    <property type="match status" value="1"/>
</dbReference>
<dbReference type="FunFam" id="1.10.510.10:FF:000813">
    <property type="entry name" value="Aurora-like kinase"/>
    <property type="match status" value="1"/>
</dbReference>
<evidence type="ECO:0000259" key="10">
    <source>
        <dbReference type="PROSITE" id="PS50011"/>
    </source>
</evidence>
<feature type="cross-link" description="Glycyl lysine isopeptide (Lys-Gly) (interchain with G-Cter in SUMO2)" evidence="8">
    <location>
        <position position="339"/>
    </location>
</feature>
<evidence type="ECO:0000256" key="1">
    <source>
        <dbReference type="ARBA" id="ARBA00022527"/>
    </source>
</evidence>
<dbReference type="Gene3D" id="1.10.510.10">
    <property type="entry name" value="Transferase(Phosphotransferase) domain 1"/>
    <property type="match status" value="1"/>
</dbReference>
<evidence type="ECO:0000256" key="3">
    <source>
        <dbReference type="ARBA" id="ARBA00022741"/>
    </source>
</evidence>
<dbReference type="InterPro" id="IPR008271">
    <property type="entry name" value="Ser/Thr_kinase_AS"/>
</dbReference>
<keyword evidence="4" id="KW-0418">Kinase</keyword>
<evidence type="ECO:0000256" key="6">
    <source>
        <dbReference type="PIRSR" id="PIRSR630616-1"/>
    </source>
</evidence>
<feature type="compositionally biased region" description="Pro residues" evidence="9">
    <location>
        <begin position="178"/>
        <end position="189"/>
    </location>
</feature>
<feature type="compositionally biased region" description="Basic and acidic residues" evidence="9">
    <location>
        <begin position="112"/>
        <end position="125"/>
    </location>
</feature>
<evidence type="ECO:0000313" key="12">
    <source>
        <dbReference type="Proteomes" id="UP000612055"/>
    </source>
</evidence>
<keyword evidence="1" id="KW-0723">Serine/threonine-protein kinase</keyword>